<evidence type="ECO:0000313" key="2">
    <source>
        <dbReference type="Proteomes" id="UP000728032"/>
    </source>
</evidence>
<dbReference type="EMBL" id="CAJPVJ010001535">
    <property type="protein sequence ID" value="CAG2164896.1"/>
    <property type="molecule type" value="Genomic_DNA"/>
</dbReference>
<sequence length="77" mass="8370">MFSAGRSQYATELNDPGDANVCIATMFEDTVCSPEDGQAFEKVCGKIEVTEGSTTYSLPDCTKHGYGVDMSRDICKF</sequence>
<dbReference type="AlphaFoldDB" id="A0A7R9LNU9"/>
<reference evidence="1" key="1">
    <citation type="submission" date="2020-11" db="EMBL/GenBank/DDBJ databases">
        <authorList>
            <person name="Tran Van P."/>
        </authorList>
    </citation>
    <scope>NUCLEOTIDE SEQUENCE</scope>
</reference>
<organism evidence="1">
    <name type="scientific">Oppiella nova</name>
    <dbReference type="NCBI Taxonomy" id="334625"/>
    <lineage>
        <taxon>Eukaryota</taxon>
        <taxon>Metazoa</taxon>
        <taxon>Ecdysozoa</taxon>
        <taxon>Arthropoda</taxon>
        <taxon>Chelicerata</taxon>
        <taxon>Arachnida</taxon>
        <taxon>Acari</taxon>
        <taxon>Acariformes</taxon>
        <taxon>Sarcoptiformes</taxon>
        <taxon>Oribatida</taxon>
        <taxon>Brachypylina</taxon>
        <taxon>Oppioidea</taxon>
        <taxon>Oppiidae</taxon>
        <taxon>Oppiella</taxon>
    </lineage>
</organism>
<dbReference type="EMBL" id="OC916360">
    <property type="protein sequence ID" value="CAD7644023.1"/>
    <property type="molecule type" value="Genomic_DNA"/>
</dbReference>
<protein>
    <submittedName>
        <fullName evidence="1">Uncharacterized protein</fullName>
    </submittedName>
</protein>
<evidence type="ECO:0000313" key="1">
    <source>
        <dbReference type="EMBL" id="CAD7644023.1"/>
    </source>
</evidence>
<accession>A0A7R9LNU9</accession>
<name>A0A7R9LNU9_9ACAR</name>
<dbReference type="Proteomes" id="UP000728032">
    <property type="component" value="Unassembled WGS sequence"/>
</dbReference>
<proteinExistence type="predicted"/>
<keyword evidence="2" id="KW-1185">Reference proteome</keyword>
<gene>
    <name evidence="1" type="ORF">ONB1V03_LOCUS4443</name>
</gene>